<dbReference type="PANTHER" id="PTHR20863">
    <property type="entry name" value="ACYL CARRIER PROTEIN"/>
    <property type="match status" value="1"/>
</dbReference>
<organism evidence="15 16">
    <name type="scientific">Blepharisma stoltei</name>
    <dbReference type="NCBI Taxonomy" id="1481888"/>
    <lineage>
        <taxon>Eukaryota</taxon>
        <taxon>Sar</taxon>
        <taxon>Alveolata</taxon>
        <taxon>Ciliophora</taxon>
        <taxon>Postciliodesmatophora</taxon>
        <taxon>Heterotrichea</taxon>
        <taxon>Heterotrichida</taxon>
        <taxon>Blepharismidae</taxon>
        <taxon>Blepharisma</taxon>
    </lineage>
</organism>
<keyword evidence="8" id="KW-0809">Transit peptide</keyword>
<feature type="domain" description="Carrier" evidence="14">
    <location>
        <begin position="19"/>
        <end position="93"/>
    </location>
</feature>
<gene>
    <name evidence="15" type="ORF">BSTOLATCC_MIC53729</name>
</gene>
<dbReference type="AlphaFoldDB" id="A0AAU9K7P1"/>
<dbReference type="Gene3D" id="1.10.1200.10">
    <property type="entry name" value="ACP-like"/>
    <property type="match status" value="1"/>
</dbReference>
<evidence type="ECO:0000256" key="3">
    <source>
        <dbReference type="ARBA" id="ARBA00022448"/>
    </source>
</evidence>
<evidence type="ECO:0000256" key="1">
    <source>
        <dbReference type="ARBA" id="ARBA00004173"/>
    </source>
</evidence>
<dbReference type="InterPro" id="IPR009081">
    <property type="entry name" value="PP-bd_ACP"/>
</dbReference>
<accession>A0AAU9K7P1</accession>
<keyword evidence="12 13" id="KW-0275">Fatty acid biosynthesis</keyword>
<reference evidence="15" key="1">
    <citation type="submission" date="2021-09" db="EMBL/GenBank/DDBJ databases">
        <authorList>
            <consortium name="AG Swart"/>
            <person name="Singh M."/>
            <person name="Singh A."/>
            <person name="Seah K."/>
            <person name="Emmerich C."/>
        </authorList>
    </citation>
    <scope>NUCLEOTIDE SEQUENCE</scope>
    <source>
        <strain evidence="15">ATCC30299</strain>
    </source>
</reference>
<evidence type="ECO:0000256" key="11">
    <source>
        <dbReference type="ARBA" id="ARBA00023128"/>
    </source>
</evidence>
<dbReference type="EMBL" id="CAJZBQ010000053">
    <property type="protein sequence ID" value="CAG9331664.1"/>
    <property type="molecule type" value="Genomic_DNA"/>
</dbReference>
<dbReference type="GO" id="GO:0000035">
    <property type="term" value="F:acyl binding"/>
    <property type="evidence" value="ECO:0007669"/>
    <property type="project" value="TreeGrafter"/>
</dbReference>
<keyword evidence="7" id="KW-0276">Fatty acid metabolism</keyword>
<keyword evidence="9" id="KW-0249">Electron transport</keyword>
<evidence type="ECO:0000256" key="5">
    <source>
        <dbReference type="ARBA" id="ARBA00022516"/>
    </source>
</evidence>
<protein>
    <recommendedName>
        <fullName evidence="13">Acyl carrier protein</fullName>
    </recommendedName>
</protein>
<evidence type="ECO:0000259" key="14">
    <source>
        <dbReference type="PROSITE" id="PS50075"/>
    </source>
</evidence>
<keyword evidence="16" id="KW-1185">Reference proteome</keyword>
<comment type="function">
    <text evidence="13">Carrier of the growing fatty acid chain in fatty acid biosynthesis.</text>
</comment>
<evidence type="ECO:0000256" key="13">
    <source>
        <dbReference type="RuleBase" id="RU000722"/>
    </source>
</evidence>
<sequence length="96" mass="10751">MWRLVRAVAGRHFVTAESAGLREKIFEVLKKFDTVDPAKLNQDATFKDIGLDSLDTVEAIVALEDILGVELTDEEALKINSIPQTVDAFEKYTNKK</sequence>
<keyword evidence="5 13" id="KW-0444">Lipid biosynthesis</keyword>
<evidence type="ECO:0000256" key="2">
    <source>
        <dbReference type="ARBA" id="ARBA00010930"/>
    </source>
</evidence>
<keyword evidence="6" id="KW-0597">Phosphoprotein</keyword>
<evidence type="ECO:0000256" key="10">
    <source>
        <dbReference type="ARBA" id="ARBA00023098"/>
    </source>
</evidence>
<name>A0AAU9K7P1_9CILI</name>
<dbReference type="InterPro" id="IPR003231">
    <property type="entry name" value="ACP"/>
</dbReference>
<dbReference type="Pfam" id="PF00550">
    <property type="entry name" value="PP-binding"/>
    <property type="match status" value="1"/>
</dbReference>
<evidence type="ECO:0000313" key="16">
    <source>
        <dbReference type="Proteomes" id="UP001162131"/>
    </source>
</evidence>
<evidence type="ECO:0000256" key="7">
    <source>
        <dbReference type="ARBA" id="ARBA00022832"/>
    </source>
</evidence>
<evidence type="ECO:0000256" key="4">
    <source>
        <dbReference type="ARBA" id="ARBA00022450"/>
    </source>
</evidence>
<dbReference type="PROSITE" id="PS50075">
    <property type="entry name" value="CARRIER"/>
    <property type="match status" value="1"/>
</dbReference>
<keyword evidence="10" id="KW-0443">Lipid metabolism</keyword>
<evidence type="ECO:0000256" key="8">
    <source>
        <dbReference type="ARBA" id="ARBA00022946"/>
    </source>
</evidence>
<dbReference type="PROSITE" id="PS00012">
    <property type="entry name" value="PHOSPHOPANTETHEINE"/>
    <property type="match status" value="1"/>
</dbReference>
<evidence type="ECO:0000313" key="15">
    <source>
        <dbReference type="EMBL" id="CAG9331664.1"/>
    </source>
</evidence>
<evidence type="ECO:0000256" key="6">
    <source>
        <dbReference type="ARBA" id="ARBA00022553"/>
    </source>
</evidence>
<dbReference type="SUPFAM" id="SSF47336">
    <property type="entry name" value="ACP-like"/>
    <property type="match status" value="1"/>
</dbReference>
<dbReference type="InterPro" id="IPR006162">
    <property type="entry name" value="Ppantetheine_attach_site"/>
</dbReference>
<keyword evidence="4 13" id="KW-0596">Phosphopantetheine</keyword>
<comment type="similarity">
    <text evidence="2">Belongs to the acyl carrier protein (ACP) family.</text>
</comment>
<keyword evidence="11" id="KW-0496">Mitochondrion</keyword>
<comment type="caution">
    <text evidence="15">The sequence shown here is derived from an EMBL/GenBank/DDBJ whole genome shotgun (WGS) entry which is preliminary data.</text>
</comment>
<dbReference type="GO" id="GO:0000036">
    <property type="term" value="F:acyl carrier activity"/>
    <property type="evidence" value="ECO:0007669"/>
    <property type="project" value="TreeGrafter"/>
</dbReference>
<dbReference type="GO" id="GO:0005739">
    <property type="term" value="C:mitochondrion"/>
    <property type="evidence" value="ECO:0007669"/>
    <property type="project" value="UniProtKB-SubCell"/>
</dbReference>
<evidence type="ECO:0000256" key="12">
    <source>
        <dbReference type="ARBA" id="ARBA00023160"/>
    </source>
</evidence>
<keyword evidence="3" id="KW-0813">Transport</keyword>
<proteinExistence type="inferred from homology"/>
<dbReference type="PANTHER" id="PTHR20863:SF28">
    <property type="entry name" value="ACYL CARRIER PROTEIN, MITOCHONDRIAL"/>
    <property type="match status" value="1"/>
</dbReference>
<dbReference type="Proteomes" id="UP001162131">
    <property type="component" value="Unassembled WGS sequence"/>
</dbReference>
<evidence type="ECO:0000256" key="9">
    <source>
        <dbReference type="ARBA" id="ARBA00022982"/>
    </source>
</evidence>
<comment type="subcellular location">
    <subcellularLocation>
        <location evidence="1">Mitochondrion</location>
    </subcellularLocation>
</comment>
<dbReference type="InterPro" id="IPR036736">
    <property type="entry name" value="ACP-like_sf"/>
</dbReference>